<evidence type="ECO:0000256" key="3">
    <source>
        <dbReference type="SAM" id="MobiDB-lite"/>
    </source>
</evidence>
<dbReference type="EMBL" id="JAAXOM010000004">
    <property type="protein sequence ID" value="NKX89283.1"/>
    <property type="molecule type" value="Genomic_DNA"/>
</dbReference>
<dbReference type="InterPro" id="IPR002818">
    <property type="entry name" value="DJ-1/PfpI"/>
</dbReference>
<dbReference type="SMART" id="SM00342">
    <property type="entry name" value="HTH_ARAC"/>
    <property type="match status" value="1"/>
</dbReference>
<dbReference type="SUPFAM" id="SSF52317">
    <property type="entry name" value="Class I glutamine amidotransferase-like"/>
    <property type="match status" value="1"/>
</dbReference>
<organism evidence="5 6">
    <name type="scientific">Nocardia coubleae</name>
    <dbReference type="NCBI Taxonomy" id="356147"/>
    <lineage>
        <taxon>Bacteria</taxon>
        <taxon>Bacillati</taxon>
        <taxon>Actinomycetota</taxon>
        <taxon>Actinomycetes</taxon>
        <taxon>Mycobacteriales</taxon>
        <taxon>Nocardiaceae</taxon>
        <taxon>Nocardia</taxon>
    </lineage>
</organism>
<dbReference type="InterPro" id="IPR052158">
    <property type="entry name" value="INH-QAR"/>
</dbReference>
<name>A0A846W8W2_9NOCA</name>
<evidence type="ECO:0000256" key="2">
    <source>
        <dbReference type="ARBA" id="ARBA00023163"/>
    </source>
</evidence>
<protein>
    <submittedName>
        <fullName evidence="5">Helix-turn-helix domain-containing protein</fullName>
    </submittedName>
</protein>
<dbReference type="PROSITE" id="PS01124">
    <property type="entry name" value="HTH_ARAC_FAMILY_2"/>
    <property type="match status" value="1"/>
</dbReference>
<dbReference type="Pfam" id="PF12833">
    <property type="entry name" value="HTH_18"/>
    <property type="match status" value="1"/>
</dbReference>
<dbReference type="AlphaFoldDB" id="A0A846W8W2"/>
<dbReference type="InterPro" id="IPR029062">
    <property type="entry name" value="Class_I_gatase-like"/>
</dbReference>
<dbReference type="PANTHER" id="PTHR43130:SF3">
    <property type="entry name" value="HTH-TYPE TRANSCRIPTIONAL REGULATOR RV1931C"/>
    <property type="match status" value="1"/>
</dbReference>
<evidence type="ECO:0000313" key="6">
    <source>
        <dbReference type="Proteomes" id="UP000572007"/>
    </source>
</evidence>
<reference evidence="5 6" key="1">
    <citation type="submission" date="2020-04" db="EMBL/GenBank/DDBJ databases">
        <title>MicrobeNet Type strains.</title>
        <authorList>
            <person name="Nicholson A.C."/>
        </authorList>
    </citation>
    <scope>NUCLEOTIDE SEQUENCE [LARGE SCALE GENOMIC DNA]</scope>
    <source>
        <strain evidence="5 6">DSM 44960</strain>
    </source>
</reference>
<dbReference type="Pfam" id="PF01965">
    <property type="entry name" value="DJ-1_PfpI"/>
    <property type="match status" value="1"/>
</dbReference>
<dbReference type="SUPFAM" id="SSF46689">
    <property type="entry name" value="Homeodomain-like"/>
    <property type="match status" value="2"/>
</dbReference>
<evidence type="ECO:0000259" key="4">
    <source>
        <dbReference type="PROSITE" id="PS01124"/>
    </source>
</evidence>
<accession>A0A846W8W2</accession>
<dbReference type="GO" id="GO:0043565">
    <property type="term" value="F:sequence-specific DNA binding"/>
    <property type="evidence" value="ECO:0007669"/>
    <property type="project" value="InterPro"/>
</dbReference>
<dbReference type="GO" id="GO:0003700">
    <property type="term" value="F:DNA-binding transcription factor activity"/>
    <property type="evidence" value="ECO:0007669"/>
    <property type="project" value="InterPro"/>
</dbReference>
<dbReference type="PANTHER" id="PTHR43130">
    <property type="entry name" value="ARAC-FAMILY TRANSCRIPTIONAL REGULATOR"/>
    <property type="match status" value="1"/>
</dbReference>
<feature type="compositionally biased region" description="Gly residues" evidence="3">
    <location>
        <begin position="327"/>
        <end position="338"/>
    </location>
</feature>
<feature type="compositionally biased region" description="Polar residues" evidence="3">
    <location>
        <begin position="315"/>
        <end position="324"/>
    </location>
</feature>
<dbReference type="InterPro" id="IPR009057">
    <property type="entry name" value="Homeodomain-like_sf"/>
</dbReference>
<keyword evidence="6" id="KW-1185">Reference proteome</keyword>
<dbReference type="Gene3D" id="1.10.10.60">
    <property type="entry name" value="Homeodomain-like"/>
    <property type="match status" value="1"/>
</dbReference>
<dbReference type="CDD" id="cd03137">
    <property type="entry name" value="GATase1_AraC_1"/>
    <property type="match status" value="1"/>
</dbReference>
<feature type="region of interest" description="Disordered" evidence="3">
    <location>
        <begin position="315"/>
        <end position="338"/>
    </location>
</feature>
<keyword evidence="1" id="KW-0805">Transcription regulation</keyword>
<evidence type="ECO:0000256" key="1">
    <source>
        <dbReference type="ARBA" id="ARBA00023015"/>
    </source>
</evidence>
<dbReference type="InterPro" id="IPR018060">
    <property type="entry name" value="HTH_AraC"/>
</dbReference>
<sequence length="338" mass="35750">MGSTVSVLAYDGMTAFEAGIVIEVFGLVWPDIDQPWYELKVCTETPDPIRVIGGATMSSPYGLADFAAADTVVVPSVADPRAATSPELIEALRQAHRNGARIVSICSGAFALAAAGLLDGRRATTHWRYADLLRERYPAVVVDAEPLYTDDGDILTSAGCAAGLDLALHLVRTDMGASVANAVARRLVIQPHRTGGQAQYIESPMPPEPLDDPVGRSLAWAAEHIHEPLGVADLARVAGLSQRTYLRHFVRSTGTTPSKWLTTQRIQAALAMLETSDAPVEEIATAVGFATAVTFRHHFAKALHTSPSAYRNTFRTAQSKSPSPVGTGKGLAGGGGGI</sequence>
<dbReference type="RefSeq" id="WP_084457202.1">
    <property type="nucleotide sequence ID" value="NZ_JAAXOM010000004.1"/>
</dbReference>
<keyword evidence="2" id="KW-0804">Transcription</keyword>
<proteinExistence type="predicted"/>
<comment type="caution">
    <text evidence="5">The sequence shown here is derived from an EMBL/GenBank/DDBJ whole genome shotgun (WGS) entry which is preliminary data.</text>
</comment>
<evidence type="ECO:0000313" key="5">
    <source>
        <dbReference type="EMBL" id="NKX89283.1"/>
    </source>
</evidence>
<dbReference type="Proteomes" id="UP000572007">
    <property type="component" value="Unassembled WGS sequence"/>
</dbReference>
<dbReference type="Gene3D" id="3.40.50.880">
    <property type="match status" value="1"/>
</dbReference>
<feature type="domain" description="HTH araC/xylS-type" evidence="4">
    <location>
        <begin position="215"/>
        <end position="313"/>
    </location>
</feature>
<gene>
    <name evidence="5" type="ORF">HGA10_18465</name>
</gene>